<keyword evidence="6" id="KW-1185">Reference proteome</keyword>
<evidence type="ECO:0000259" key="3">
    <source>
        <dbReference type="Pfam" id="PF00107"/>
    </source>
</evidence>
<feature type="domain" description="Alcohol dehydrogenase-like C-terminal" evidence="3">
    <location>
        <begin position="167"/>
        <end position="292"/>
    </location>
</feature>
<dbReference type="InterPro" id="IPR050129">
    <property type="entry name" value="Zn_alcohol_dh"/>
</dbReference>
<accession>A0ABX0Y4S3</accession>
<dbReference type="PANTHER" id="PTHR43401">
    <property type="entry name" value="L-THREONINE 3-DEHYDROGENASE"/>
    <property type="match status" value="1"/>
</dbReference>
<evidence type="ECO:0000259" key="4">
    <source>
        <dbReference type="Pfam" id="PF08240"/>
    </source>
</evidence>
<reference evidence="5 6" key="1">
    <citation type="submission" date="2020-03" db="EMBL/GenBank/DDBJ databases">
        <title>WGS of the type strain of Planosporangium spp.</title>
        <authorList>
            <person name="Thawai C."/>
        </authorList>
    </citation>
    <scope>NUCLEOTIDE SEQUENCE [LARGE SCALE GENOMIC DNA]</scope>
    <source>
        <strain evidence="5 6">TBRC 5610</strain>
    </source>
</reference>
<dbReference type="Gene3D" id="3.90.180.10">
    <property type="entry name" value="Medium-chain alcohol dehydrogenases, catalytic domain"/>
    <property type="match status" value="1"/>
</dbReference>
<dbReference type="SUPFAM" id="SSF50129">
    <property type="entry name" value="GroES-like"/>
    <property type="match status" value="1"/>
</dbReference>
<dbReference type="Pfam" id="PF08240">
    <property type="entry name" value="ADH_N"/>
    <property type="match status" value="1"/>
</dbReference>
<proteinExistence type="predicted"/>
<dbReference type="InterPro" id="IPR013154">
    <property type="entry name" value="ADH-like_N"/>
</dbReference>
<organism evidence="5 6">
    <name type="scientific">Planosporangium thailandense</name>
    <dbReference type="NCBI Taxonomy" id="765197"/>
    <lineage>
        <taxon>Bacteria</taxon>
        <taxon>Bacillati</taxon>
        <taxon>Actinomycetota</taxon>
        <taxon>Actinomycetes</taxon>
        <taxon>Micromonosporales</taxon>
        <taxon>Micromonosporaceae</taxon>
        <taxon>Planosporangium</taxon>
    </lineage>
</organism>
<dbReference type="PANTHER" id="PTHR43401:SF2">
    <property type="entry name" value="L-THREONINE 3-DEHYDROGENASE"/>
    <property type="match status" value="1"/>
</dbReference>
<dbReference type="Gene3D" id="3.40.50.720">
    <property type="entry name" value="NAD(P)-binding Rossmann-like Domain"/>
    <property type="match status" value="1"/>
</dbReference>
<dbReference type="InterPro" id="IPR011032">
    <property type="entry name" value="GroES-like_sf"/>
</dbReference>
<sequence>MDAMVATAPWEFRMQDRPAPAGDGGTTLDVRYVGLCGTDLHIVHGEHPRATYPLVLGHEIVGAVPADADSAYAGRHVVVNPLLPCGTCAACRRRRFHVCARLRLIGIDRDGGLAARLTVPDARLHPVPAGLAARDAALAEPLAVAVHAVRRSALRLGDTVVVVGAGPVGLLTALAARHAGAAHVYVAEPVPARRAVASALGFALLDAADPAAGLADLTGGDLADVAFDAAAHPSVAATLTGLVVPGGQVVIVGSYGAPAPVDLQALMFRGLSVVGVRVYRPEDIDAALAMLAAGVIDTDQLVTAVVPLERVGEAFAQLRDGTQVKVLVDCRTSNGGGAA</sequence>
<dbReference type="InterPro" id="IPR013149">
    <property type="entry name" value="ADH-like_C"/>
</dbReference>
<comment type="cofactor">
    <cofactor evidence="1">
        <name>Zn(2+)</name>
        <dbReference type="ChEBI" id="CHEBI:29105"/>
    </cofactor>
</comment>
<evidence type="ECO:0000313" key="6">
    <source>
        <dbReference type="Proteomes" id="UP000722989"/>
    </source>
</evidence>
<evidence type="ECO:0000256" key="1">
    <source>
        <dbReference type="ARBA" id="ARBA00001947"/>
    </source>
</evidence>
<feature type="domain" description="Alcohol dehydrogenase-like N-terminal" evidence="4">
    <location>
        <begin position="23"/>
        <end position="128"/>
    </location>
</feature>
<name>A0ABX0Y4S3_9ACTN</name>
<keyword evidence="2" id="KW-0560">Oxidoreductase</keyword>
<dbReference type="SUPFAM" id="SSF51735">
    <property type="entry name" value="NAD(P)-binding Rossmann-fold domains"/>
    <property type="match status" value="1"/>
</dbReference>
<comment type="caution">
    <text evidence="5">The sequence shown here is derived from an EMBL/GenBank/DDBJ whole genome shotgun (WGS) entry which is preliminary data.</text>
</comment>
<evidence type="ECO:0000313" key="5">
    <source>
        <dbReference type="EMBL" id="NJC73410.1"/>
    </source>
</evidence>
<dbReference type="InterPro" id="IPR036291">
    <property type="entry name" value="NAD(P)-bd_dom_sf"/>
</dbReference>
<dbReference type="Pfam" id="PF00107">
    <property type="entry name" value="ADH_zinc_N"/>
    <property type="match status" value="1"/>
</dbReference>
<gene>
    <name evidence="5" type="ORF">HC031_27345</name>
</gene>
<dbReference type="Proteomes" id="UP000722989">
    <property type="component" value="Unassembled WGS sequence"/>
</dbReference>
<evidence type="ECO:0000256" key="2">
    <source>
        <dbReference type="ARBA" id="ARBA00023002"/>
    </source>
</evidence>
<protein>
    <submittedName>
        <fullName evidence="5">Alcohol dehydrogenase catalytic domain-containing protein</fullName>
    </submittedName>
</protein>
<dbReference type="EMBL" id="JAATVY010000030">
    <property type="protein sequence ID" value="NJC73410.1"/>
    <property type="molecule type" value="Genomic_DNA"/>
</dbReference>